<feature type="domain" description="HTH arsR-type" evidence="4">
    <location>
        <begin position="1"/>
        <end position="92"/>
    </location>
</feature>
<proteinExistence type="predicted"/>
<dbReference type="GO" id="GO:0003677">
    <property type="term" value="F:DNA binding"/>
    <property type="evidence" value="ECO:0007669"/>
    <property type="project" value="UniProtKB-KW"/>
</dbReference>
<dbReference type="NCBIfam" id="NF033788">
    <property type="entry name" value="HTH_metalloreg"/>
    <property type="match status" value="1"/>
</dbReference>
<dbReference type="InterPro" id="IPR011991">
    <property type="entry name" value="ArsR-like_HTH"/>
</dbReference>
<dbReference type="EMBL" id="AP028654">
    <property type="protein sequence ID" value="BEP29709.1"/>
    <property type="molecule type" value="Genomic_DNA"/>
</dbReference>
<keyword evidence="3" id="KW-0804">Transcription</keyword>
<accession>A0AAU9E503</accession>
<keyword evidence="1" id="KW-0805">Transcription regulation</keyword>
<organism evidence="5 6">
    <name type="scientific">Helicovermis profundi</name>
    <dbReference type="NCBI Taxonomy" id="3065157"/>
    <lineage>
        <taxon>Bacteria</taxon>
        <taxon>Bacillati</taxon>
        <taxon>Bacillota</taxon>
        <taxon>Clostridia</taxon>
        <taxon>Helicovermis</taxon>
    </lineage>
</organism>
<dbReference type="SUPFAM" id="SSF46785">
    <property type="entry name" value="Winged helix' DNA-binding domain"/>
    <property type="match status" value="1"/>
</dbReference>
<reference evidence="5 6" key="1">
    <citation type="submission" date="2023-08" db="EMBL/GenBank/DDBJ databases">
        <title>Helicovermis profunda gen. nov., sp. nov., a novel mesophilic, fermentative bacterium within the Bacillota from a deep-sea hydrothermal vent chimney.</title>
        <authorList>
            <person name="Miyazaki U."/>
            <person name="Mizutani D."/>
            <person name="Hashimoto Y."/>
            <person name="Tame A."/>
            <person name="Sawayama S."/>
            <person name="Miyazaki J."/>
            <person name="Takai K."/>
            <person name="Nakagawa S."/>
        </authorList>
    </citation>
    <scope>NUCLEOTIDE SEQUENCE [LARGE SCALE GENOMIC DNA]</scope>
    <source>
        <strain evidence="5 6">S502</strain>
    </source>
</reference>
<dbReference type="InterPro" id="IPR036390">
    <property type="entry name" value="WH_DNA-bd_sf"/>
</dbReference>
<protein>
    <submittedName>
        <fullName evidence="5">Metalloregulator ArsR/SmtB family transcription factor</fullName>
    </submittedName>
</protein>
<keyword evidence="6" id="KW-1185">Reference proteome</keyword>
<evidence type="ECO:0000259" key="4">
    <source>
        <dbReference type="PROSITE" id="PS50987"/>
    </source>
</evidence>
<dbReference type="InterPro" id="IPR051011">
    <property type="entry name" value="Metal_resp_trans_reg"/>
</dbReference>
<evidence type="ECO:0000256" key="2">
    <source>
        <dbReference type="ARBA" id="ARBA00023125"/>
    </source>
</evidence>
<dbReference type="InterPro" id="IPR036388">
    <property type="entry name" value="WH-like_DNA-bd_sf"/>
</dbReference>
<dbReference type="Gene3D" id="1.10.10.10">
    <property type="entry name" value="Winged helix-like DNA-binding domain superfamily/Winged helix DNA-binding domain"/>
    <property type="match status" value="1"/>
</dbReference>
<dbReference type="PROSITE" id="PS50987">
    <property type="entry name" value="HTH_ARSR_2"/>
    <property type="match status" value="1"/>
</dbReference>
<dbReference type="AlphaFoldDB" id="A0AAU9E503"/>
<dbReference type="PRINTS" id="PR00778">
    <property type="entry name" value="HTHARSR"/>
</dbReference>
<evidence type="ECO:0000256" key="1">
    <source>
        <dbReference type="ARBA" id="ARBA00023015"/>
    </source>
</evidence>
<keyword evidence="2" id="KW-0238">DNA-binding</keyword>
<gene>
    <name evidence="5" type="ORF">HLPR_20400</name>
</gene>
<dbReference type="Proteomes" id="UP001321786">
    <property type="component" value="Chromosome"/>
</dbReference>
<dbReference type="Pfam" id="PF01022">
    <property type="entry name" value="HTH_5"/>
    <property type="match status" value="1"/>
</dbReference>
<dbReference type="KEGG" id="hprf:HLPR_20400"/>
<dbReference type="GO" id="GO:0003700">
    <property type="term" value="F:DNA-binding transcription factor activity"/>
    <property type="evidence" value="ECO:0007669"/>
    <property type="project" value="InterPro"/>
</dbReference>
<evidence type="ECO:0000313" key="5">
    <source>
        <dbReference type="EMBL" id="BEP29709.1"/>
    </source>
</evidence>
<dbReference type="PANTHER" id="PTHR43132:SF2">
    <property type="entry name" value="ARSENICAL RESISTANCE OPERON REPRESSOR ARSR-RELATED"/>
    <property type="match status" value="1"/>
</dbReference>
<dbReference type="InterPro" id="IPR001845">
    <property type="entry name" value="HTH_ArsR_DNA-bd_dom"/>
</dbReference>
<sequence length="113" mass="13513">MINLTNIFKVLSDETRMRIIVILMQKELCVCELCEILELPQSKVSRNLSKLRDMNLVTFERREKFIFYSLKLDNKILITIIKDILNDIEEHEILLEDQKKLIDIDKILVQCKY</sequence>
<dbReference type="SMART" id="SM00418">
    <property type="entry name" value="HTH_ARSR"/>
    <property type="match status" value="1"/>
</dbReference>
<evidence type="ECO:0000313" key="6">
    <source>
        <dbReference type="Proteomes" id="UP001321786"/>
    </source>
</evidence>
<name>A0AAU9E503_9FIRM</name>
<dbReference type="PANTHER" id="PTHR43132">
    <property type="entry name" value="ARSENICAL RESISTANCE OPERON REPRESSOR ARSR-RELATED"/>
    <property type="match status" value="1"/>
</dbReference>
<evidence type="ECO:0000256" key="3">
    <source>
        <dbReference type="ARBA" id="ARBA00023163"/>
    </source>
</evidence>
<dbReference type="CDD" id="cd00090">
    <property type="entry name" value="HTH_ARSR"/>
    <property type="match status" value="1"/>
</dbReference>
<dbReference type="RefSeq" id="WP_338535329.1">
    <property type="nucleotide sequence ID" value="NZ_AP028654.1"/>
</dbReference>